<comment type="caution">
    <text evidence="2">The sequence shown here is derived from an EMBL/GenBank/DDBJ whole genome shotgun (WGS) entry which is preliminary data.</text>
</comment>
<dbReference type="InterPro" id="IPR043070">
    <property type="entry name" value="Spidroin_repeat"/>
</dbReference>
<feature type="compositionally biased region" description="Polar residues" evidence="1">
    <location>
        <begin position="579"/>
        <end position="612"/>
    </location>
</feature>
<feature type="compositionally biased region" description="Polar residues" evidence="1">
    <location>
        <begin position="1398"/>
        <end position="1417"/>
    </location>
</feature>
<reference evidence="2" key="1">
    <citation type="submission" date="2020-08" db="EMBL/GenBank/DDBJ databases">
        <title>Multicomponent nature underlies the extraordinary mechanical properties of spider dragline silk.</title>
        <authorList>
            <person name="Kono N."/>
            <person name="Nakamura H."/>
            <person name="Mori M."/>
            <person name="Yoshida Y."/>
            <person name="Ohtoshi R."/>
            <person name="Malay A.D."/>
            <person name="Moran D.A.P."/>
            <person name="Tomita M."/>
            <person name="Numata K."/>
            <person name="Arakawa K."/>
        </authorList>
    </citation>
    <scope>NUCLEOTIDE SEQUENCE</scope>
</reference>
<gene>
    <name evidence="2" type="primary">Spidroin2B1</name>
    <name evidence="2" type="ORF">TNCV_6000251</name>
</gene>
<feature type="compositionally biased region" description="Basic and acidic residues" evidence="1">
    <location>
        <begin position="686"/>
        <end position="698"/>
    </location>
</feature>
<feature type="compositionally biased region" description="Polar residues" evidence="1">
    <location>
        <begin position="782"/>
        <end position="801"/>
    </location>
</feature>
<feature type="compositionally biased region" description="Basic and acidic residues" evidence="1">
    <location>
        <begin position="645"/>
        <end position="654"/>
    </location>
</feature>
<feature type="region of interest" description="Disordered" evidence="1">
    <location>
        <begin position="1542"/>
        <end position="1632"/>
    </location>
</feature>
<feature type="compositionally biased region" description="Polar residues" evidence="1">
    <location>
        <begin position="655"/>
        <end position="666"/>
    </location>
</feature>
<protein>
    <submittedName>
        <fullName evidence="2">Spidroin 2B variant 1</fullName>
    </submittedName>
</protein>
<feature type="compositionally biased region" description="Basic and acidic residues" evidence="1">
    <location>
        <begin position="875"/>
        <end position="893"/>
    </location>
</feature>
<feature type="region of interest" description="Disordered" evidence="1">
    <location>
        <begin position="1394"/>
        <end position="1423"/>
    </location>
</feature>
<feature type="compositionally biased region" description="Polar residues" evidence="1">
    <location>
        <begin position="518"/>
        <end position="531"/>
    </location>
</feature>
<organism evidence="2 3">
    <name type="scientific">Trichonephila clavipes</name>
    <name type="common">Golden silk orbweaver</name>
    <name type="synonym">Nephila clavipes</name>
    <dbReference type="NCBI Taxonomy" id="2585209"/>
    <lineage>
        <taxon>Eukaryota</taxon>
        <taxon>Metazoa</taxon>
        <taxon>Ecdysozoa</taxon>
        <taxon>Arthropoda</taxon>
        <taxon>Chelicerata</taxon>
        <taxon>Arachnida</taxon>
        <taxon>Araneae</taxon>
        <taxon>Araneomorphae</taxon>
        <taxon>Entelegynae</taxon>
        <taxon>Araneoidea</taxon>
        <taxon>Nephilidae</taxon>
        <taxon>Trichonephila</taxon>
    </lineage>
</organism>
<feature type="compositionally biased region" description="Polar residues" evidence="1">
    <location>
        <begin position="418"/>
        <end position="440"/>
    </location>
</feature>
<feature type="compositionally biased region" description="Basic and acidic residues" evidence="1">
    <location>
        <begin position="378"/>
        <end position="390"/>
    </location>
</feature>
<feature type="compositionally biased region" description="Basic and acidic residues" evidence="1">
    <location>
        <begin position="460"/>
        <end position="475"/>
    </location>
</feature>
<name>A0A8X7BL56_TRICX</name>
<evidence type="ECO:0000256" key="1">
    <source>
        <dbReference type="SAM" id="MobiDB-lite"/>
    </source>
</evidence>
<feature type="region of interest" description="Disordered" evidence="1">
    <location>
        <begin position="1668"/>
        <end position="1688"/>
    </location>
</feature>
<feature type="compositionally biased region" description="Basic and acidic residues" evidence="1">
    <location>
        <begin position="751"/>
        <end position="761"/>
    </location>
</feature>
<evidence type="ECO:0000313" key="3">
    <source>
        <dbReference type="Proteomes" id="UP000887159"/>
    </source>
</evidence>
<feature type="region of interest" description="Disordered" evidence="1">
    <location>
        <begin position="936"/>
        <end position="958"/>
    </location>
</feature>
<feature type="compositionally biased region" description="Polar residues" evidence="1">
    <location>
        <begin position="712"/>
        <end position="723"/>
    </location>
</feature>
<dbReference type="EMBL" id="BMAU01021423">
    <property type="protein sequence ID" value="GFY34427.1"/>
    <property type="molecule type" value="Genomic_DNA"/>
</dbReference>
<feature type="compositionally biased region" description="Basic and acidic residues" evidence="1">
    <location>
        <begin position="1574"/>
        <end position="1589"/>
    </location>
</feature>
<feature type="region of interest" description="Disordered" evidence="1">
    <location>
        <begin position="866"/>
        <end position="901"/>
    </location>
</feature>
<keyword evidence="3" id="KW-1185">Reference proteome</keyword>
<feature type="compositionally biased region" description="Polar residues" evidence="1">
    <location>
        <begin position="632"/>
        <end position="644"/>
    </location>
</feature>
<sequence length="2318" mass="255775">MSVLMSKTNFLLMIFGSIFTRSIMARALINSYNNDWNSIGGNVLFTNNYIRPASKLFSTFFDSLYKQLLDNPAFKMMFNARVDNKLATDIGKDIANVLAEEFRLDTSAITKEFINAATHIKSGSNAETFAKVLASTCVKVLMKNNILKSYNDLSRIKSLAGFITGSIYIAAEDDNELEDMLETSENNIKDDGSFNTNTNFHNQMGYENGLNVILGTDSRSDNNELNYGIGMNSGLQFASNMNFNSDEYGRGLEVNNELDEGSSRNSWQNTDFDPFNDNGFSAGLKSRSNQNINQELFEGFNTEKGQVNQDSEIKYESKLRKWSNSETEVDPDIAFFPHQTKVFGTDSYPKNGFMYGVNVDDPIKSEYAIEFDLKDDTDTRNFDLRDDSRNGYHFKPGTSTDIDPRMADDINYAEPFNPRSSKNSNNRLSDDSNYAENSDPTLKEDNHNPKRSVPTSNADIDSRLADDRNADRIDTSSRNLDPNLSDDSDYTERFDPQSNTNTDSGFGDEAQKSDPRSSKNTQPRLEDNNNYPERYFPGSNAITDPNLSDDRDFSERFDPRSNTNTDPRSGDDAELFDPESSSNTDPRLEMMSTTNTDPKLSDDTNNAQSSDPSGKDIDPNLADDGDYADSSDPISNMISDPNSANDRDYADNSDPRINTINDPNLRNNKDYSERFDPRSNTNTDTRSSDDTERSDSRSTKNTNLKSRDDTNYAESSDPRSSISADPKLRDNTSYAEGSDPKRKNTQPLLKDNNKYPERSDPRSNTNTDSRLADDRSYADISDPSSKNIDPNLADDSNYSEPSDSKKDNTNYATDMDPGTNTFIDPKVSVNGSFGVPRDSDISRNDDPGLVDGKYKLAGFDPKKSIKSDQVLENDSNDRLSTDSRTTKNNDPKLDGNSNGSVNFNVEINTGIDSKFKNNNNIEAKFDPQFINTEGLDIKSKKKSQAQETRNGSGYDGGMKYTDDSKFKIQSGIDLYDDSNISTDTDPNFNSKSVNKFQTGKEAFASYSNGQNLGKINVSRTVFGSFDDTRINPNLGVNISLDSKTGTRAVLDTSTGMNATLDPNIQMDASLDPSVGMKVKLDSSAGMKATLDPNVQMDVELDPNVGVDVSLDSNTGLSSALNASAGMKATLDPNVQMDASLDPSVGMKNKLDSSTGMKDTLDPNVQMDIELDPNVGVDVSLDSNTRMSTALDASAGMKATLDPNVQTDASLDSSVGMKVKLDSSTGMKDTLDTNVQMDIELDPNVGFDVSLDSNTGMSTALDASAGMKDTLDPNVQMDIEFDPNVGSDVSLDSNTGMSTALDTSSGMKATLDPKVQMDASLDPSVGKKVKLDSSTVMKNTLDPNVQMDIELDPNVGRGTELDPNIGMNAALDPNVGLIVISDPNVGIKVALDPKDNAGTKMTSDVESSTKESVNNGRETGNDLRNEAYIGKSLKNKSDPSSSIRVENENGLNAWLNVDSSFNNERSLAANYDDSIDSNKKTEEIRDELDPGLQMRSGINLGMIDRGNSRLNSELSLSEENYDSKGRKNVDPKARIISGMVLNNRIEDDPESEKERKLKNMQNTKDELDPSDDLNYPEKVDAIPETRKVGTDDEFVGEEDPNVKLNSEVKTGEYDDSTNFDPTLTGQNFPNDADIEINEKDPRYVKSMYLKIKGDSSNYNIIIDPVEKANNSKESNSNDPNVRVNDPNTSFKINDKSGIITDFDPNIDTELPLSFKDKNKQDIDIDYFDPIEIDPEIRPKSKLVVLQMEKFGTDMKSSFDASKEMEIDKEAYLKNEFKLENSANTNLEKSLQMIGEDGLSIDSKMNARPEANENSGSTKAEMYANLSHKNLKALFKKQLKSHLMSDKSFKRMFSRSVPQVAVSGLNSFIAQFLVNAFSLPRPYILALESNLNVLGKNELTTSDLYANRILTAFSDILEIAKVFVPSAINIQVDIALNAIVNAIKNFISSDKNPYDSKFSFLNGLEVLPYANFDAVLRKYPIISDNKGTANFKAKFLHNILISKEFSESIRLGMLTSSWKNIAKHLGESMAEAFGSSKPSVFTSMYENVLLSIDKKSNVEIYARSIANATERILSELGYFTLGNPDIKAFVAETAVIKALDKTLCKDNSFVSRKRRDMSVTEVNMDVRNTIGKNAIPLDIGEINMELATDTVKNINVDLMDASLARLCANLNLKLKMIRNTKEKDVTAYNELSLSKRDVLNQIMSEKLQSSTAMYTAISVAGFEKVVSLIAQSMAQQFGYENASLFSAIYNVNLTNIDDNNFTKGISAVAKASRATLEKAGVLSSEITVQYAEQLSTSIANKISLLIASSLDYDDGNIGTD</sequence>
<dbReference type="PANTHER" id="PTHR38634">
    <property type="entry name" value="PROTEIN CBG16428"/>
    <property type="match status" value="1"/>
</dbReference>
<feature type="region of interest" description="Disordered" evidence="1">
    <location>
        <begin position="1138"/>
        <end position="1158"/>
    </location>
</feature>
<proteinExistence type="predicted"/>
<feature type="compositionally biased region" description="Basic and acidic residues" evidence="1">
    <location>
        <begin position="837"/>
        <end position="846"/>
    </location>
</feature>
<dbReference type="PANTHER" id="PTHR38634:SF2">
    <property type="entry name" value="TROPHININ"/>
    <property type="match status" value="1"/>
</dbReference>
<dbReference type="Proteomes" id="UP000887159">
    <property type="component" value="Unassembled WGS sequence"/>
</dbReference>
<feature type="compositionally biased region" description="Basic and acidic residues" evidence="1">
    <location>
        <begin position="548"/>
        <end position="559"/>
    </location>
</feature>
<dbReference type="Gene3D" id="1.10.274.60">
    <property type="entry name" value="Spidroin, repetitive domain"/>
    <property type="match status" value="3"/>
</dbReference>
<accession>A0A8X7BL56</accession>
<feature type="region of interest" description="Disordered" evidence="1">
    <location>
        <begin position="378"/>
        <end position="847"/>
    </location>
</feature>
<feature type="compositionally biased region" description="Basic and acidic residues" evidence="1">
    <location>
        <begin position="1551"/>
        <end position="1566"/>
    </location>
</feature>
<feature type="compositionally biased region" description="Polar residues" evidence="1">
    <location>
        <begin position="1615"/>
        <end position="1628"/>
    </location>
</feature>
<evidence type="ECO:0000313" key="2">
    <source>
        <dbReference type="EMBL" id="GFY34427.1"/>
    </source>
</evidence>
<feature type="compositionally biased region" description="Basic and acidic residues" evidence="1">
    <location>
        <begin position="667"/>
        <end position="677"/>
    </location>
</feature>